<evidence type="ECO:0000313" key="2">
    <source>
        <dbReference type="EMBL" id="KKM88297.1"/>
    </source>
</evidence>
<accession>A0A0F9P4D0</accession>
<feature type="transmembrane region" description="Helical" evidence="1">
    <location>
        <begin position="188"/>
        <end position="207"/>
    </location>
</feature>
<feature type="transmembrane region" description="Helical" evidence="1">
    <location>
        <begin position="9"/>
        <end position="31"/>
    </location>
</feature>
<reference evidence="2" key="1">
    <citation type="journal article" date="2015" name="Nature">
        <title>Complex archaea that bridge the gap between prokaryotes and eukaryotes.</title>
        <authorList>
            <person name="Spang A."/>
            <person name="Saw J.H."/>
            <person name="Jorgensen S.L."/>
            <person name="Zaremba-Niedzwiedzka K."/>
            <person name="Martijn J."/>
            <person name="Lind A.E."/>
            <person name="van Eijk R."/>
            <person name="Schleper C."/>
            <person name="Guy L."/>
            <person name="Ettema T.J."/>
        </authorList>
    </citation>
    <scope>NUCLEOTIDE SEQUENCE</scope>
</reference>
<name>A0A0F9P4D0_9ZZZZ</name>
<feature type="transmembrane region" description="Helical" evidence="1">
    <location>
        <begin position="249"/>
        <end position="271"/>
    </location>
</feature>
<sequence>MSIIRKKNFYFLTLSSSVSLGIIAVFSLYFINWNSIVESYVTIEGALGVVLAISLRITIVSGMALYTFFQWFKQEEQYLSDLPFLFGLYFVLLVFGKSLDLFGAFIFFQLNEIIVLTVLKVRFFIMVLNFFPMIYLSSEMILFSFSLKPRFKNLTNERKRNKISVRFIVVVILIESIAGIMASNQRTLSIYYPIIVIPSLLTIVWLFNFARKNKRLSQINTLTLTMGFGAYLISQIIRPLAQFVIGESAMFLILAETLDLIIFVVIFIGFYGKSHY</sequence>
<organism evidence="2">
    <name type="scientific">marine sediment metagenome</name>
    <dbReference type="NCBI Taxonomy" id="412755"/>
    <lineage>
        <taxon>unclassified sequences</taxon>
        <taxon>metagenomes</taxon>
        <taxon>ecological metagenomes</taxon>
    </lineage>
</organism>
<dbReference type="EMBL" id="LAZR01006977">
    <property type="protein sequence ID" value="KKM88297.1"/>
    <property type="molecule type" value="Genomic_DNA"/>
</dbReference>
<proteinExistence type="predicted"/>
<keyword evidence="1" id="KW-0812">Transmembrane</keyword>
<gene>
    <name evidence="2" type="ORF">LCGC14_1260160</name>
</gene>
<evidence type="ECO:0000256" key="1">
    <source>
        <dbReference type="SAM" id="Phobius"/>
    </source>
</evidence>
<protein>
    <recommendedName>
        <fullName evidence="3">7TM-DISM receptor extracellular domain-containing protein</fullName>
    </recommendedName>
</protein>
<comment type="caution">
    <text evidence="2">The sequence shown here is derived from an EMBL/GenBank/DDBJ whole genome shotgun (WGS) entry which is preliminary data.</text>
</comment>
<evidence type="ECO:0008006" key="3">
    <source>
        <dbReference type="Google" id="ProtNLM"/>
    </source>
</evidence>
<keyword evidence="1" id="KW-1133">Transmembrane helix</keyword>
<dbReference type="AlphaFoldDB" id="A0A0F9P4D0"/>
<feature type="transmembrane region" description="Helical" evidence="1">
    <location>
        <begin position="219"/>
        <end position="237"/>
    </location>
</feature>
<feature type="transmembrane region" description="Helical" evidence="1">
    <location>
        <begin position="121"/>
        <end position="142"/>
    </location>
</feature>
<feature type="transmembrane region" description="Helical" evidence="1">
    <location>
        <begin position="84"/>
        <end position="109"/>
    </location>
</feature>
<feature type="transmembrane region" description="Helical" evidence="1">
    <location>
        <begin position="51"/>
        <end position="72"/>
    </location>
</feature>
<keyword evidence="1" id="KW-0472">Membrane</keyword>
<feature type="transmembrane region" description="Helical" evidence="1">
    <location>
        <begin position="163"/>
        <end position="182"/>
    </location>
</feature>